<evidence type="ECO:0000313" key="1">
    <source>
        <dbReference type="EMBL" id="HJE39534.1"/>
    </source>
</evidence>
<gene>
    <name evidence="1" type="ORF">K8V47_07255</name>
</gene>
<evidence type="ECO:0000313" key="2">
    <source>
        <dbReference type="Proteomes" id="UP000711407"/>
    </source>
</evidence>
<dbReference type="Proteomes" id="UP000711407">
    <property type="component" value="Unassembled WGS sequence"/>
</dbReference>
<protein>
    <submittedName>
        <fullName evidence="1">DUF6056 family protein</fullName>
    </submittedName>
</protein>
<dbReference type="AlphaFoldDB" id="A0A4Q0UAN8"/>
<comment type="caution">
    <text evidence="1">The sequence shown here is derived from an EMBL/GenBank/DDBJ whole genome shotgun (WGS) entry which is preliminary data.</text>
</comment>
<accession>A0A4Q0UAN8</accession>
<reference evidence="1" key="1">
    <citation type="journal article" date="2021" name="PeerJ">
        <title>Extensive microbial diversity within the chicken gut microbiome revealed by metagenomics and culture.</title>
        <authorList>
            <person name="Gilroy R."/>
            <person name="Ravi A."/>
            <person name="Getino M."/>
            <person name="Pursley I."/>
            <person name="Horton D.L."/>
            <person name="Alikhan N.F."/>
            <person name="Baker D."/>
            <person name="Gharbi K."/>
            <person name="Hall N."/>
            <person name="Watson M."/>
            <person name="Adriaenssens E.M."/>
            <person name="Foster-Nyarko E."/>
            <person name="Jarju S."/>
            <person name="Secka A."/>
            <person name="Antonio M."/>
            <person name="Oren A."/>
            <person name="Chaudhuri R.R."/>
            <person name="La Ragione R."/>
            <person name="Hildebrand F."/>
            <person name="Pallen M.J."/>
        </authorList>
    </citation>
    <scope>NUCLEOTIDE SEQUENCE</scope>
    <source>
        <strain evidence="1">4100</strain>
    </source>
</reference>
<dbReference type="Pfam" id="PF19528">
    <property type="entry name" value="DUF6056"/>
    <property type="match status" value="1"/>
</dbReference>
<dbReference type="EMBL" id="DYXT01000038">
    <property type="protein sequence ID" value="HJE39534.1"/>
    <property type="molecule type" value="Genomic_DNA"/>
</dbReference>
<name>A0A4Q0UAN8_9BACT</name>
<reference evidence="1" key="2">
    <citation type="submission" date="2021-09" db="EMBL/GenBank/DDBJ databases">
        <authorList>
            <person name="Gilroy R."/>
        </authorList>
    </citation>
    <scope>NUCLEOTIDE SEQUENCE</scope>
    <source>
        <strain evidence="1">4100</strain>
    </source>
</reference>
<dbReference type="InterPro" id="IPR045691">
    <property type="entry name" value="DUF6056"/>
</dbReference>
<organism evidence="1 2">
    <name type="scientific">Candidatus Amulumruptor caecigallinarius</name>
    <dbReference type="NCBI Taxonomy" id="2109911"/>
    <lineage>
        <taxon>Bacteria</taxon>
        <taxon>Pseudomonadati</taxon>
        <taxon>Bacteroidota</taxon>
        <taxon>Bacteroidia</taxon>
        <taxon>Bacteroidales</taxon>
        <taxon>Muribaculaceae</taxon>
        <taxon>Candidatus Amulumruptor</taxon>
    </lineage>
</organism>
<proteinExistence type="predicted"/>
<sequence length="568" mass="63805">MPHGINNNNNGIVPPLRAVGSVSHQIWLYVLIVLSAGVMFYLRSTPNIPMEDNLFFSFVKFDVEDVTCDYEPVPISGIDDIVKSLHKMYQSSNGRIPVHFFVMLFMGIVGVETFYVVNSVVFVAVSCLASVFIFSRRGLTPFRMLLTVLVLLYCMPQTASLWFCPAYGINYMWSLGATLLFLLLWRSCRCMRWWQVAVLCPVCYMSGWTHEAFVVPVSCMLIFVYAMRLRDVRSSSAILALAYVAGTVTLLCAPAVWSRADGSVGNYPGLVSWTANAVMSLLTNLPFDILVVVMAWMWTARRDDFRRFCRDNLQVLAIVFFATGMVLVLVMGFTRGSIALSFFCIALLLRIACRYISIKVPAVAMLCVLSLFVWHQAAIAAEARRHYKHYKEMIADFLASPTGTVAYAPLDIANPLTAPWVEPWAIDIASESLFDRAREMGISFYYRHPWHKPLRVVTPSEASVLQSPETFFIPANRVPGTGGFYTVDSIEHLILRADSAEVQGRSYTVRYDFSDGGASLPLRKRLKFRLYGLSDQESLPVGTFTYEGHDYVAVPKEKVYKVAAVDAD</sequence>